<feature type="transmembrane region" description="Helical" evidence="1">
    <location>
        <begin position="167"/>
        <end position="185"/>
    </location>
</feature>
<evidence type="ECO:0000313" key="2">
    <source>
        <dbReference type="EMBL" id="PRQ21655.1"/>
    </source>
</evidence>
<proteinExistence type="predicted"/>
<name>A0A2P6PI93_ROSCH</name>
<evidence type="ECO:0000313" key="3">
    <source>
        <dbReference type="Proteomes" id="UP000238479"/>
    </source>
</evidence>
<keyword evidence="1" id="KW-0812">Transmembrane</keyword>
<keyword evidence="3" id="KW-1185">Reference proteome</keyword>
<keyword evidence="1" id="KW-1133">Transmembrane helix</keyword>
<comment type="caution">
    <text evidence="2">The sequence shown here is derived from an EMBL/GenBank/DDBJ whole genome shotgun (WGS) entry which is preliminary data.</text>
</comment>
<keyword evidence="1" id="KW-0472">Membrane</keyword>
<dbReference type="EMBL" id="PDCK01000045">
    <property type="protein sequence ID" value="PRQ21655.1"/>
    <property type="molecule type" value="Genomic_DNA"/>
</dbReference>
<feature type="transmembrane region" description="Helical" evidence="1">
    <location>
        <begin position="125"/>
        <end position="146"/>
    </location>
</feature>
<dbReference type="AlphaFoldDB" id="A0A2P6PI93"/>
<accession>A0A2P6PI93</accession>
<feature type="transmembrane region" description="Helical" evidence="1">
    <location>
        <begin position="95"/>
        <end position="113"/>
    </location>
</feature>
<feature type="transmembrane region" description="Helical" evidence="1">
    <location>
        <begin position="197"/>
        <end position="213"/>
    </location>
</feature>
<reference evidence="2 3" key="1">
    <citation type="journal article" date="2018" name="Nat. Genet.">
        <title>The Rosa genome provides new insights in the design of modern roses.</title>
        <authorList>
            <person name="Bendahmane M."/>
        </authorList>
    </citation>
    <scope>NUCLEOTIDE SEQUENCE [LARGE SCALE GENOMIC DNA]</scope>
    <source>
        <strain evidence="3">cv. Old Blush</strain>
    </source>
</reference>
<gene>
    <name evidence="2" type="ORF">RchiOBHm_Chr7g0241651</name>
</gene>
<organism evidence="2 3">
    <name type="scientific">Rosa chinensis</name>
    <name type="common">China rose</name>
    <dbReference type="NCBI Taxonomy" id="74649"/>
    <lineage>
        <taxon>Eukaryota</taxon>
        <taxon>Viridiplantae</taxon>
        <taxon>Streptophyta</taxon>
        <taxon>Embryophyta</taxon>
        <taxon>Tracheophyta</taxon>
        <taxon>Spermatophyta</taxon>
        <taxon>Magnoliopsida</taxon>
        <taxon>eudicotyledons</taxon>
        <taxon>Gunneridae</taxon>
        <taxon>Pentapetalae</taxon>
        <taxon>rosids</taxon>
        <taxon>fabids</taxon>
        <taxon>Rosales</taxon>
        <taxon>Rosaceae</taxon>
        <taxon>Rosoideae</taxon>
        <taxon>Rosoideae incertae sedis</taxon>
        <taxon>Rosa</taxon>
    </lineage>
</organism>
<sequence>MEVVEFNAEWSRWSLRQRLKNFPRLLLLDIKDCLREMSPTFICFSLLVLLFESCVRTYWEGLDSITSHVLVEMGSKFSFYSILAPLDQQIQNRVTLNLTSFASLLFADLPYFLAYVDFELRPSLFTARGLISFIICCLTVVDIYVFNGHSQHYLQMRLYTQLYWPSCLRFLVFFGLIVVGGANMIEKAWHGDLVFHKHVLIPLSLCVFAFIRLHDRYRRLRRMWKRAMIVMPVEEKDE</sequence>
<protein>
    <submittedName>
        <fullName evidence="2">Uncharacterized protein</fullName>
    </submittedName>
</protein>
<evidence type="ECO:0000256" key="1">
    <source>
        <dbReference type="SAM" id="Phobius"/>
    </source>
</evidence>
<dbReference type="Gramene" id="PRQ21655">
    <property type="protein sequence ID" value="PRQ21655"/>
    <property type="gene ID" value="RchiOBHm_Chr7g0241651"/>
</dbReference>
<dbReference type="Proteomes" id="UP000238479">
    <property type="component" value="Chromosome 7"/>
</dbReference>